<evidence type="ECO:0000256" key="8">
    <source>
        <dbReference type="SAM" id="Coils"/>
    </source>
</evidence>
<keyword evidence="6" id="KW-0680">Restriction system</keyword>
<dbReference type="InterPro" id="IPR038333">
    <property type="entry name" value="T1MK-like_N_sf"/>
</dbReference>
<dbReference type="Proteomes" id="UP000316123">
    <property type="component" value="Unassembled WGS sequence"/>
</dbReference>
<keyword evidence="3 11" id="KW-0489">Methyltransferase</keyword>
<dbReference type="GO" id="GO:0009007">
    <property type="term" value="F:site-specific DNA-methyltransferase (adenine-specific) activity"/>
    <property type="evidence" value="ECO:0007669"/>
    <property type="project" value="UniProtKB-EC"/>
</dbReference>
<evidence type="ECO:0000256" key="4">
    <source>
        <dbReference type="ARBA" id="ARBA00022679"/>
    </source>
</evidence>
<evidence type="ECO:0000256" key="2">
    <source>
        <dbReference type="ARBA" id="ARBA00011900"/>
    </source>
</evidence>
<dbReference type="PRINTS" id="PR00507">
    <property type="entry name" value="N12N6MTFRASE"/>
</dbReference>
<dbReference type="OrthoDB" id="9784823at2"/>
<dbReference type="InterPro" id="IPR003356">
    <property type="entry name" value="DNA_methylase_A-5"/>
</dbReference>
<evidence type="ECO:0000313" key="12">
    <source>
        <dbReference type="Proteomes" id="UP000316123"/>
    </source>
</evidence>
<keyword evidence="8" id="KW-0175">Coiled coil</keyword>
<dbReference type="Gene3D" id="1.20.1260.30">
    <property type="match status" value="1"/>
</dbReference>
<organism evidence="11 12">
    <name type="scientific">Pseudomonas marginalis</name>
    <name type="common">Pseudomonas panacis</name>
    <dbReference type="NCBI Taxonomy" id="298"/>
    <lineage>
        <taxon>Bacteria</taxon>
        <taxon>Pseudomonadati</taxon>
        <taxon>Pseudomonadota</taxon>
        <taxon>Gammaproteobacteria</taxon>
        <taxon>Pseudomonadales</taxon>
        <taxon>Pseudomonadaceae</taxon>
        <taxon>Pseudomonas</taxon>
    </lineage>
</organism>
<dbReference type="SUPFAM" id="SSF53335">
    <property type="entry name" value="S-adenosyl-L-methionine-dependent methyltransferases"/>
    <property type="match status" value="1"/>
</dbReference>
<keyword evidence="5" id="KW-0949">S-adenosyl-L-methionine</keyword>
<name>A0A9X9FXN7_PSEMA</name>
<evidence type="ECO:0000259" key="9">
    <source>
        <dbReference type="Pfam" id="PF02384"/>
    </source>
</evidence>
<protein>
    <recommendedName>
        <fullName evidence="2">site-specific DNA-methyltransferase (adenine-specific)</fullName>
        <ecNumber evidence="2">2.1.1.72</ecNumber>
    </recommendedName>
</protein>
<dbReference type="RefSeq" id="WP_074847726.1">
    <property type="nucleotide sequence ID" value="NZ_FNSU01000003.1"/>
</dbReference>
<evidence type="ECO:0000256" key="7">
    <source>
        <dbReference type="ARBA" id="ARBA00047942"/>
    </source>
</evidence>
<comment type="catalytic activity">
    <reaction evidence="7">
        <text>a 2'-deoxyadenosine in DNA + S-adenosyl-L-methionine = an N(6)-methyl-2'-deoxyadenosine in DNA + S-adenosyl-L-homocysteine + H(+)</text>
        <dbReference type="Rhea" id="RHEA:15197"/>
        <dbReference type="Rhea" id="RHEA-COMP:12418"/>
        <dbReference type="Rhea" id="RHEA-COMP:12419"/>
        <dbReference type="ChEBI" id="CHEBI:15378"/>
        <dbReference type="ChEBI" id="CHEBI:57856"/>
        <dbReference type="ChEBI" id="CHEBI:59789"/>
        <dbReference type="ChEBI" id="CHEBI:90615"/>
        <dbReference type="ChEBI" id="CHEBI:90616"/>
        <dbReference type="EC" id="2.1.1.72"/>
    </reaction>
</comment>
<dbReference type="EMBL" id="VFEQ01000007">
    <property type="protein sequence ID" value="TWR59670.1"/>
    <property type="molecule type" value="Genomic_DNA"/>
</dbReference>
<evidence type="ECO:0000256" key="6">
    <source>
        <dbReference type="ARBA" id="ARBA00022747"/>
    </source>
</evidence>
<dbReference type="AlphaFoldDB" id="A0A9X9FXN7"/>
<dbReference type="Pfam" id="PF02384">
    <property type="entry name" value="N6_Mtase"/>
    <property type="match status" value="1"/>
</dbReference>
<dbReference type="Pfam" id="PF12161">
    <property type="entry name" value="HsdM_N"/>
    <property type="match status" value="1"/>
</dbReference>
<keyword evidence="4" id="KW-0808">Transferase</keyword>
<dbReference type="GO" id="GO:0009307">
    <property type="term" value="P:DNA restriction-modification system"/>
    <property type="evidence" value="ECO:0007669"/>
    <property type="project" value="UniProtKB-KW"/>
</dbReference>
<evidence type="ECO:0000256" key="1">
    <source>
        <dbReference type="ARBA" id="ARBA00006594"/>
    </source>
</evidence>
<comment type="caution">
    <text evidence="11">The sequence shown here is derived from an EMBL/GenBank/DDBJ whole genome shotgun (WGS) entry which is preliminary data.</text>
</comment>
<dbReference type="GO" id="GO:0032259">
    <property type="term" value="P:methylation"/>
    <property type="evidence" value="ECO:0007669"/>
    <property type="project" value="UniProtKB-KW"/>
</dbReference>
<evidence type="ECO:0000256" key="3">
    <source>
        <dbReference type="ARBA" id="ARBA00022603"/>
    </source>
</evidence>
<sequence>MLDQDRKGEIDEAVLRSADVFRGYGDPIESVSFTMALLLLKYLSDVLLDEPRKEHKAMEDARFIVPEKADFYRLLSNAREPGNGNRLNQALAALQSANYELKDAFLGIDFDSIVLGNETPKDRALGSLLHALNCDALDFRPVRDGAKEAAAWACDAVLTHASSNSGKRGGEFFTTPQISRLMARLMRPVGGERISDPFCGVASTLIACNEYALKSPCTWGCSLYGQEANGSTLSLARMSMILHGETHFRLEWGDTLRNPKLVEANGDLIKFQVVVSHPPFSVRDWGHEDAERDGYRRFWRGVPPRTSGDYAYISHMVETLASEVGRMAVLVPLGVLFRGAAELQIRKQFIEENLVDAVIGLPAKMLSYTSIPLAILILRKNKSGDDVLFIDASRDFQPGKIWNSLRDADLDRIEQTYDNRQSVERYATLVSRTEIEANEYNLNVARYVEIAEDEEQIDLAILRAERAQLKTELETLEARLTQLREWVGHV</sequence>
<dbReference type="PANTHER" id="PTHR42933">
    <property type="entry name" value="SLR6095 PROTEIN"/>
    <property type="match status" value="1"/>
</dbReference>
<dbReference type="Gene3D" id="3.40.50.150">
    <property type="entry name" value="Vaccinia Virus protein VP39"/>
    <property type="match status" value="1"/>
</dbReference>
<feature type="coiled-coil region" evidence="8">
    <location>
        <begin position="450"/>
        <end position="486"/>
    </location>
</feature>
<accession>A0A9X9FXN7</accession>
<feature type="domain" description="DNA methylase adenine-specific" evidence="9">
    <location>
        <begin position="157"/>
        <end position="455"/>
    </location>
</feature>
<dbReference type="InterPro" id="IPR022749">
    <property type="entry name" value="D12N6_MeTrfase_N"/>
</dbReference>
<dbReference type="GO" id="GO:0008170">
    <property type="term" value="F:N-methyltransferase activity"/>
    <property type="evidence" value="ECO:0007669"/>
    <property type="project" value="InterPro"/>
</dbReference>
<dbReference type="PANTHER" id="PTHR42933:SF3">
    <property type="entry name" value="TYPE I RESTRICTION ENZYME MJAVIII METHYLASE SUBUNIT"/>
    <property type="match status" value="1"/>
</dbReference>
<dbReference type="InterPro" id="IPR029063">
    <property type="entry name" value="SAM-dependent_MTases_sf"/>
</dbReference>
<gene>
    <name evidence="11" type="ORF">FIV41_13000</name>
</gene>
<feature type="domain" description="N6 adenine-specific DNA methyltransferase N-terminal" evidence="10">
    <location>
        <begin position="15"/>
        <end position="126"/>
    </location>
</feature>
<evidence type="ECO:0000259" key="10">
    <source>
        <dbReference type="Pfam" id="PF12161"/>
    </source>
</evidence>
<reference evidence="11 12" key="1">
    <citation type="submission" date="2019-06" db="EMBL/GenBank/DDBJ databases">
        <title>Pseudomonas bimorpha sp. nov. isolated from bovine raw milk and skim milk concentrate.</title>
        <authorList>
            <person name="Hofmann K."/>
            <person name="Huptas C."/>
            <person name="Doll E."/>
            <person name="Scherer S."/>
            <person name="Wenning M."/>
        </authorList>
    </citation>
    <scope>NUCLEOTIDE SEQUENCE [LARGE SCALE GENOMIC DNA]</scope>
    <source>
        <strain evidence="11 12">DSM 13124</strain>
    </source>
</reference>
<comment type="similarity">
    <text evidence="1">Belongs to the N(4)/N(6)-methyltransferase family.</text>
</comment>
<dbReference type="InterPro" id="IPR051537">
    <property type="entry name" value="DNA_Adenine_Mtase"/>
</dbReference>
<evidence type="ECO:0000256" key="5">
    <source>
        <dbReference type="ARBA" id="ARBA00022691"/>
    </source>
</evidence>
<dbReference type="EC" id="2.1.1.72" evidence="2"/>
<dbReference type="GO" id="GO:0003677">
    <property type="term" value="F:DNA binding"/>
    <property type="evidence" value="ECO:0007669"/>
    <property type="project" value="InterPro"/>
</dbReference>
<evidence type="ECO:0000313" key="11">
    <source>
        <dbReference type="EMBL" id="TWR59670.1"/>
    </source>
</evidence>
<proteinExistence type="inferred from homology"/>